<sequence length="373" mass="40196">MAHHYVSARGAAQLPKYKYSGNDRSLLYNYFLSPLAQRIVDTFFPPWLAPNTITTGGLALVATSHVILAYYAPTLDGVAPPAAYFFSAAALFWYQVLDVTDGKQARKTGNSSPLGLLFDHGCDAVNVVFSACTMTSTMLMGPSIWSLGLLLAPSCVFLFATWEEYYTGSLDLGLVNGPNEGLAIMYVIYAITGVLGPAIWTQPCVLYPALPNNAVFVIATALGAAGQCLVNVFNVSQAVTPAEFVAALGRLSPFVGFIAASLAYALYSPSDVLHSHPRLLLWTIGLISCKMVMHIMLAHLCEEPYWLVRKSFVLVGAVVGLVVAGVIPKVHEEAVLYGVSAGVVAVYVHMVYFVVTDLTAILKIKVFTVKEKQ</sequence>
<organism evidence="7 8">
    <name type="scientific">Aphanomyces astaci</name>
    <name type="common">Crayfish plague agent</name>
    <dbReference type="NCBI Taxonomy" id="112090"/>
    <lineage>
        <taxon>Eukaryota</taxon>
        <taxon>Sar</taxon>
        <taxon>Stramenopiles</taxon>
        <taxon>Oomycota</taxon>
        <taxon>Saprolegniomycetes</taxon>
        <taxon>Saprolegniales</taxon>
        <taxon>Verrucalvaceae</taxon>
        <taxon>Aphanomyces</taxon>
    </lineage>
</organism>
<dbReference type="InterPro" id="IPR014472">
    <property type="entry name" value="CHOPT"/>
</dbReference>
<evidence type="ECO:0000256" key="3">
    <source>
        <dbReference type="ARBA" id="ARBA00022679"/>
    </source>
</evidence>
<dbReference type="GO" id="GO:0008654">
    <property type="term" value="P:phospholipid biosynthetic process"/>
    <property type="evidence" value="ECO:0007669"/>
    <property type="project" value="InterPro"/>
</dbReference>
<proteinExistence type="inferred from homology"/>
<name>A0A397A683_APHAT</name>
<evidence type="ECO:0000256" key="5">
    <source>
        <dbReference type="RuleBase" id="RU003750"/>
    </source>
</evidence>
<dbReference type="Gene3D" id="1.20.120.1760">
    <property type="match status" value="1"/>
</dbReference>
<comment type="similarity">
    <text evidence="2 5">Belongs to the CDP-alcohol phosphatidyltransferase class-I family.</text>
</comment>
<dbReference type="InterPro" id="IPR043130">
    <property type="entry name" value="CDP-OH_PTrfase_TM_dom"/>
</dbReference>
<evidence type="ECO:0000313" key="8">
    <source>
        <dbReference type="Proteomes" id="UP000265427"/>
    </source>
</evidence>
<dbReference type="GO" id="GO:0016020">
    <property type="term" value="C:membrane"/>
    <property type="evidence" value="ECO:0007669"/>
    <property type="project" value="UniProtKB-SubCell"/>
</dbReference>
<evidence type="ECO:0000313" key="7">
    <source>
        <dbReference type="EMBL" id="RHY01169.1"/>
    </source>
</evidence>
<gene>
    <name evidence="7" type="ORF">DYB36_009349</name>
</gene>
<dbReference type="AlphaFoldDB" id="A0A397A683"/>
<protein>
    <recommendedName>
        <fullName evidence="9">CDP-alcohol phosphatidyltransferase</fullName>
    </recommendedName>
</protein>
<dbReference type="Pfam" id="PF01066">
    <property type="entry name" value="CDP-OH_P_transf"/>
    <property type="match status" value="1"/>
</dbReference>
<reference evidence="7 8" key="1">
    <citation type="submission" date="2018-08" db="EMBL/GenBank/DDBJ databases">
        <title>Aphanomyces genome sequencing and annotation.</title>
        <authorList>
            <person name="Minardi D."/>
            <person name="Oidtmann B."/>
            <person name="Van Der Giezen M."/>
            <person name="Studholme D.J."/>
        </authorList>
    </citation>
    <scope>NUCLEOTIDE SEQUENCE [LARGE SCALE GENOMIC DNA]</scope>
    <source>
        <strain evidence="7 8">Kv</strain>
    </source>
</reference>
<keyword evidence="6" id="KW-0812">Transmembrane</keyword>
<feature type="transmembrane region" description="Helical" evidence="6">
    <location>
        <begin position="53"/>
        <end position="72"/>
    </location>
</feature>
<evidence type="ECO:0000256" key="6">
    <source>
        <dbReference type="SAM" id="Phobius"/>
    </source>
</evidence>
<dbReference type="PIRSF" id="PIRSF015665">
    <property type="entry name" value="CHOPT"/>
    <property type="match status" value="1"/>
</dbReference>
<comment type="caution">
    <text evidence="7">The sequence shown here is derived from an EMBL/GenBank/DDBJ whole genome shotgun (WGS) entry which is preliminary data.</text>
</comment>
<feature type="transmembrane region" description="Helical" evidence="6">
    <location>
        <begin position="245"/>
        <end position="267"/>
    </location>
</feature>
<feature type="transmembrane region" description="Helical" evidence="6">
    <location>
        <begin position="182"/>
        <end position="201"/>
    </location>
</feature>
<feature type="transmembrane region" description="Helical" evidence="6">
    <location>
        <begin position="306"/>
        <end position="327"/>
    </location>
</feature>
<dbReference type="PROSITE" id="PS00379">
    <property type="entry name" value="CDP_ALCOHOL_P_TRANSF"/>
    <property type="match status" value="1"/>
</dbReference>
<feature type="transmembrane region" description="Helical" evidence="6">
    <location>
        <begin position="334"/>
        <end position="355"/>
    </location>
</feature>
<evidence type="ECO:0000256" key="1">
    <source>
        <dbReference type="ARBA" id="ARBA00004370"/>
    </source>
</evidence>
<dbReference type="PANTHER" id="PTHR10414">
    <property type="entry name" value="ETHANOLAMINEPHOSPHOTRANSFERASE"/>
    <property type="match status" value="1"/>
</dbReference>
<evidence type="ECO:0000256" key="4">
    <source>
        <dbReference type="ARBA" id="ARBA00023136"/>
    </source>
</evidence>
<dbReference type="InterPro" id="IPR000462">
    <property type="entry name" value="CDP-OH_P_trans"/>
</dbReference>
<keyword evidence="6" id="KW-1133">Transmembrane helix</keyword>
<dbReference type="EMBL" id="QUSZ01007934">
    <property type="protein sequence ID" value="RHY01169.1"/>
    <property type="molecule type" value="Genomic_DNA"/>
</dbReference>
<feature type="transmembrane region" description="Helical" evidence="6">
    <location>
        <begin position="144"/>
        <end position="162"/>
    </location>
</feature>
<keyword evidence="3 5" id="KW-0808">Transferase</keyword>
<feature type="transmembrane region" description="Helical" evidence="6">
    <location>
        <begin position="279"/>
        <end position="300"/>
    </location>
</feature>
<comment type="subcellular location">
    <subcellularLocation>
        <location evidence="1">Membrane</location>
    </subcellularLocation>
</comment>
<dbReference type="InterPro" id="IPR048254">
    <property type="entry name" value="CDP_ALCOHOL_P_TRANSF_CS"/>
</dbReference>
<dbReference type="PANTHER" id="PTHR10414:SF37">
    <property type="entry name" value="BB IN A BOXCAR, ISOFORM C"/>
    <property type="match status" value="1"/>
</dbReference>
<feature type="transmembrane region" description="Helical" evidence="6">
    <location>
        <begin position="213"/>
        <end position="233"/>
    </location>
</feature>
<dbReference type="VEuPathDB" id="FungiDB:H257_01410"/>
<evidence type="ECO:0008006" key="9">
    <source>
        <dbReference type="Google" id="ProtNLM"/>
    </source>
</evidence>
<keyword evidence="4 6" id="KW-0472">Membrane</keyword>
<feature type="transmembrane region" description="Helical" evidence="6">
    <location>
        <begin position="78"/>
        <end position="97"/>
    </location>
</feature>
<dbReference type="GO" id="GO:0016780">
    <property type="term" value="F:phosphotransferase activity, for other substituted phosphate groups"/>
    <property type="evidence" value="ECO:0007669"/>
    <property type="project" value="InterPro"/>
</dbReference>
<accession>A0A397A683</accession>
<evidence type="ECO:0000256" key="2">
    <source>
        <dbReference type="ARBA" id="ARBA00010441"/>
    </source>
</evidence>
<dbReference type="Proteomes" id="UP000265427">
    <property type="component" value="Unassembled WGS sequence"/>
</dbReference>